<dbReference type="GO" id="GO:0005829">
    <property type="term" value="C:cytosol"/>
    <property type="evidence" value="ECO:0007669"/>
    <property type="project" value="TreeGrafter"/>
</dbReference>
<dbReference type="Proteomes" id="UP000029445">
    <property type="component" value="Chromosome 3"/>
</dbReference>
<dbReference type="SUPFAM" id="SSF52418">
    <property type="entry name" value="Nucleoside phosphorylase/phosphoribosyltransferase catalytic domain"/>
    <property type="match status" value="1"/>
</dbReference>
<dbReference type="EC" id="2.4.2.18" evidence="2"/>
<name>A0A095C3X3_CRYD2</name>
<dbReference type="AlphaFoldDB" id="A0A095C3X3"/>
<evidence type="ECO:0000256" key="1">
    <source>
        <dbReference type="ARBA" id="ARBA00004907"/>
    </source>
</evidence>
<evidence type="ECO:0000256" key="2">
    <source>
        <dbReference type="ARBA" id="ARBA00011948"/>
    </source>
</evidence>
<dbReference type="Pfam" id="PF02885">
    <property type="entry name" value="Glycos_trans_3N"/>
    <property type="match status" value="1"/>
</dbReference>
<keyword evidence="5 12" id="KW-0808">Transferase</keyword>
<dbReference type="InterPro" id="IPR005940">
    <property type="entry name" value="Anthranilate_Pribosyl_Tfrase"/>
</dbReference>
<dbReference type="Gene3D" id="1.20.970.10">
    <property type="entry name" value="Transferase, Pyrimidine Nucleoside Phosphorylase, Chain C"/>
    <property type="match status" value="1"/>
</dbReference>
<dbReference type="NCBIfam" id="TIGR01245">
    <property type="entry name" value="trpD"/>
    <property type="match status" value="1"/>
</dbReference>
<keyword evidence="4 12" id="KW-0328">Glycosyltransferase</keyword>
<comment type="pathway">
    <text evidence="1">Amino-acid biosynthesis; L-tryptophan biosynthesis; L-tryptophan from chorismate: step 2/5.</text>
</comment>
<reference evidence="12 13" key="2">
    <citation type="journal article" date="2018" name="Proc. Natl. Acad. Sci.">
        <title>RNAi is a critical determinant of centromere evolution in closely related fungi.</title>
        <authorList>
            <person name="Yadav V."/>
            <person name="Sun S."/>
            <person name="Billmyre R.B."/>
            <person name="Thimmappa B.C."/>
            <person name="Shea T."/>
            <person name="Lintner R."/>
            <person name="Bakkeren G."/>
            <person name="Cuomo C.A."/>
            <person name="Heitman J."/>
            <person name="Sanyal K."/>
        </authorList>
    </citation>
    <scope>NUCLEOTIDE SEQUENCE [LARGE SCALE GENOMIC DNA]</scope>
    <source>
        <strain evidence="12 13">R265</strain>
    </source>
</reference>
<reference evidence="12 13" key="1">
    <citation type="journal article" date="2011" name="MBio">
        <title>Genome variation in Cryptococcus gattii, an emerging pathogen of immunocompetent hosts.</title>
        <authorList>
            <person name="D'Souza C.A."/>
            <person name="Kronstad J.W."/>
            <person name="Taylor G."/>
            <person name="Warren R."/>
            <person name="Yuen M."/>
            <person name="Hu G."/>
            <person name="Jung W.H."/>
            <person name="Sham A."/>
            <person name="Kidd S.E."/>
            <person name="Tangen K."/>
            <person name="Lee N."/>
            <person name="Zeilmaker T."/>
            <person name="Sawkins J."/>
            <person name="McVicker G."/>
            <person name="Shah S."/>
            <person name="Gnerre S."/>
            <person name="Griggs A."/>
            <person name="Zeng Q."/>
            <person name="Bartlett K."/>
            <person name="Li W."/>
            <person name="Wang X."/>
            <person name="Heitman J."/>
            <person name="Stajich J.E."/>
            <person name="Fraser J.A."/>
            <person name="Meyer W."/>
            <person name="Carter D."/>
            <person name="Schein J."/>
            <person name="Krzywinski M."/>
            <person name="Kwon-Chung K.J."/>
            <person name="Varma A."/>
            <person name="Wang J."/>
            <person name="Brunham R."/>
            <person name="Fyfe M."/>
            <person name="Ouellette B.F."/>
            <person name="Siddiqui A."/>
            <person name="Marra M."/>
            <person name="Jones S."/>
            <person name="Holt R."/>
            <person name="Birren B.W."/>
            <person name="Galagan J.E."/>
            <person name="Cuomo C.A."/>
        </authorList>
    </citation>
    <scope>NUCLEOTIDE SEQUENCE [LARGE SCALE GENOMIC DNA]</scope>
    <source>
        <strain evidence="12 13">R265</strain>
    </source>
</reference>
<feature type="domain" description="Glycosyl transferase family 3" evidence="10">
    <location>
        <begin position="111"/>
        <end position="377"/>
    </location>
</feature>
<evidence type="ECO:0000256" key="4">
    <source>
        <dbReference type="ARBA" id="ARBA00022676"/>
    </source>
</evidence>
<evidence type="ECO:0000259" key="10">
    <source>
        <dbReference type="Pfam" id="PF00591"/>
    </source>
</evidence>
<evidence type="ECO:0000256" key="8">
    <source>
        <dbReference type="ARBA" id="ARBA00061500"/>
    </source>
</evidence>
<dbReference type="KEGG" id="cdeu:CNBG_1125"/>
<dbReference type="FunFam" id="3.40.1030.10:FF:000002">
    <property type="entry name" value="Anthranilate phosphoribosyltransferase"/>
    <property type="match status" value="1"/>
</dbReference>
<dbReference type="HOGENOM" id="CLU_034315_2_1_1"/>
<proteinExistence type="inferred from homology"/>
<keyword evidence="6" id="KW-0822">Tryptophan biosynthesis</keyword>
<dbReference type="InterPro" id="IPR017459">
    <property type="entry name" value="Glycosyl_Trfase_fam3_N_dom"/>
</dbReference>
<comment type="similarity">
    <text evidence="8">Belongs to the anthranilate phosphoribosyltransferase family.</text>
</comment>
<dbReference type="OMA" id="GPMTNPA"/>
<sequence>MSATEYTPDTFKVILKKLVQSPEEFTAEDCAECFRHLCVQGASEAQAGAFLTALTLSGLDASPDIVAACASVLRQYAISVDGLASASQAKDLAHGMWDYRDSDKEGDGYTGLVDIVGTGGDGWDTYNVSTTAAVVVAGAGVRVAKHGSKAATSTSGSADLLLSLDCRLAFPVSEVHGFLDHSPFLFLFAAHYHPSLAHIAQIRRHLNFRTIFNILGPLINPSRPQRMVLGVAKKELGDTFAEVLRLLNVERALVVCGKEGLDEISCAGETWTWWLENGKITTGSIHPTKDFGLPTHPLSAVRGSTPELNALTFTSILQSSAPPSHLSSPPSPDSPSYAAILDYILLNAAALLYVSGKASSYREGVELARESIESGGAWAAFEGFRDASKKAMGEYVDVKAVEDDGGVAAKNGAVKAWLTIKRSKGDTPRADRGE</sequence>
<accession>A0A095C3X3</accession>
<dbReference type="GO" id="GO:0004048">
    <property type="term" value="F:anthranilate phosphoribosyltransferase activity"/>
    <property type="evidence" value="ECO:0007669"/>
    <property type="project" value="UniProtKB-EC"/>
</dbReference>
<evidence type="ECO:0000313" key="13">
    <source>
        <dbReference type="Proteomes" id="UP000029445"/>
    </source>
</evidence>
<evidence type="ECO:0000256" key="3">
    <source>
        <dbReference type="ARBA" id="ARBA00022605"/>
    </source>
</evidence>
<dbReference type="GO" id="GO:0000162">
    <property type="term" value="P:L-tryptophan biosynthetic process"/>
    <property type="evidence" value="ECO:0007669"/>
    <property type="project" value="UniProtKB-KW"/>
</dbReference>
<dbReference type="InterPro" id="IPR000312">
    <property type="entry name" value="Glycosyl_Trfase_fam3"/>
</dbReference>
<evidence type="ECO:0000256" key="9">
    <source>
        <dbReference type="ARBA" id="ARBA00071401"/>
    </source>
</evidence>
<dbReference type="VEuPathDB" id="FungiDB:CNBG_1125"/>
<keyword evidence="7" id="KW-0057">Aromatic amino acid biosynthesis</keyword>
<protein>
    <recommendedName>
        <fullName evidence="9">Anthranilate phosphoribosyltransferase</fullName>
        <ecNumber evidence="2">2.4.2.18</ecNumber>
    </recommendedName>
</protein>
<evidence type="ECO:0000256" key="7">
    <source>
        <dbReference type="ARBA" id="ARBA00023141"/>
    </source>
</evidence>
<evidence type="ECO:0000259" key="11">
    <source>
        <dbReference type="Pfam" id="PF02885"/>
    </source>
</evidence>
<dbReference type="STRING" id="294750.A0A095C3X3"/>
<feature type="domain" description="Glycosyl transferase family 3 N-terminal" evidence="11">
    <location>
        <begin position="14"/>
        <end position="77"/>
    </location>
</feature>
<dbReference type="Pfam" id="PF00591">
    <property type="entry name" value="Glycos_transf_3"/>
    <property type="match status" value="1"/>
</dbReference>
<dbReference type="GeneID" id="88177447"/>
<dbReference type="HAMAP" id="MF_00211">
    <property type="entry name" value="TrpD"/>
    <property type="match status" value="1"/>
</dbReference>
<evidence type="ECO:0000256" key="5">
    <source>
        <dbReference type="ARBA" id="ARBA00022679"/>
    </source>
</evidence>
<evidence type="ECO:0000256" key="6">
    <source>
        <dbReference type="ARBA" id="ARBA00022822"/>
    </source>
</evidence>
<dbReference type="PANTHER" id="PTHR43285">
    <property type="entry name" value="ANTHRANILATE PHOSPHORIBOSYLTRANSFERASE"/>
    <property type="match status" value="1"/>
</dbReference>
<keyword evidence="13" id="KW-1185">Reference proteome</keyword>
<evidence type="ECO:0000313" key="12">
    <source>
        <dbReference type="EMBL" id="KGB75287.1"/>
    </source>
</evidence>
<dbReference type="InterPro" id="IPR035902">
    <property type="entry name" value="Nuc_phospho_transferase"/>
</dbReference>
<dbReference type="Gene3D" id="3.40.1030.10">
    <property type="entry name" value="Nucleoside phosphorylase/phosphoribosyltransferase catalytic domain"/>
    <property type="match status" value="1"/>
</dbReference>
<gene>
    <name evidence="12" type="ORF">CNBG_1125</name>
</gene>
<dbReference type="EMBL" id="CP025761">
    <property type="protein sequence ID" value="KGB75287.1"/>
    <property type="molecule type" value="Genomic_DNA"/>
</dbReference>
<dbReference type="OrthoDB" id="427800at2759"/>
<dbReference type="PANTHER" id="PTHR43285:SF2">
    <property type="entry name" value="ANTHRANILATE PHOSPHORIBOSYLTRANSFERASE"/>
    <property type="match status" value="1"/>
</dbReference>
<dbReference type="RefSeq" id="XP_062881242.1">
    <property type="nucleotide sequence ID" value="XM_063025287.1"/>
</dbReference>
<keyword evidence="3" id="KW-0028">Amino-acid biosynthesis</keyword>
<organism evidence="12 13">
    <name type="scientific">Cryptococcus deuterogattii (strain R265)</name>
    <name type="common">Cryptococcus gattii VGII (strain R265)</name>
    <dbReference type="NCBI Taxonomy" id="294750"/>
    <lineage>
        <taxon>Eukaryota</taxon>
        <taxon>Fungi</taxon>
        <taxon>Dikarya</taxon>
        <taxon>Basidiomycota</taxon>
        <taxon>Agaricomycotina</taxon>
        <taxon>Tremellomycetes</taxon>
        <taxon>Tremellales</taxon>
        <taxon>Cryptococcaceae</taxon>
        <taxon>Cryptococcus</taxon>
        <taxon>Cryptococcus gattii species complex</taxon>
    </lineage>
</organism>